<proteinExistence type="predicted"/>
<keyword evidence="4" id="KW-1185">Reference proteome</keyword>
<evidence type="ECO:0000259" key="2">
    <source>
        <dbReference type="Pfam" id="PF07734"/>
    </source>
</evidence>
<evidence type="ECO:0000256" key="1">
    <source>
        <dbReference type="SAM" id="MobiDB-lite"/>
    </source>
</evidence>
<dbReference type="InterPro" id="IPR017451">
    <property type="entry name" value="F-box-assoc_interact_dom"/>
</dbReference>
<name>A0A835IHU8_9MAGN</name>
<feature type="region of interest" description="Disordered" evidence="1">
    <location>
        <begin position="139"/>
        <end position="158"/>
    </location>
</feature>
<gene>
    <name evidence="3" type="ORF">IFM89_000664</name>
</gene>
<organism evidence="3 4">
    <name type="scientific">Coptis chinensis</name>
    <dbReference type="NCBI Taxonomy" id="261450"/>
    <lineage>
        <taxon>Eukaryota</taxon>
        <taxon>Viridiplantae</taxon>
        <taxon>Streptophyta</taxon>
        <taxon>Embryophyta</taxon>
        <taxon>Tracheophyta</taxon>
        <taxon>Spermatophyta</taxon>
        <taxon>Magnoliopsida</taxon>
        <taxon>Ranunculales</taxon>
        <taxon>Ranunculaceae</taxon>
        <taxon>Coptidoideae</taxon>
        <taxon>Coptis</taxon>
    </lineage>
</organism>
<dbReference type="OrthoDB" id="5314306at2759"/>
<dbReference type="EMBL" id="JADFTS010000002">
    <property type="protein sequence ID" value="KAF9618195.1"/>
    <property type="molecule type" value="Genomic_DNA"/>
</dbReference>
<dbReference type="InterPro" id="IPR050796">
    <property type="entry name" value="SCF_F-box_component"/>
</dbReference>
<evidence type="ECO:0000313" key="3">
    <source>
        <dbReference type="EMBL" id="KAF9618195.1"/>
    </source>
</evidence>
<dbReference type="PANTHER" id="PTHR31672">
    <property type="entry name" value="BNACNNG10540D PROTEIN"/>
    <property type="match status" value="1"/>
</dbReference>
<sequence length="385" mass="43578">MPGRGCKPILRKEIGGITIMALPFYQVGANPFCWGKCDPTMNHISKDDEEWLRNICSDSFRFEKVDESNVSMVDSENDEVTDTSDTSVNEIQSVSYRGNAKEHPKQSLDLNVKLVLSQKVVRTSDNGAHMDGICPKVPVRMSKSSSKNGENEPSDNGAHNDGICNEYKIIRLICRKLRCVVSVFTFKVGIWAQENVNLKGIEGTWRDVEKPKVLGFEETYYVLVNGVTHWLGFELKGVAVCFDLKDERFYEMQLPVLDFNYVCHLGEVRVSLGDLGGLFSLFYMFQAKEVDIWVMGEYGVVGSWTKLFKVGQNEMCVSFEFLHPIGLAKSGEIIIRKDYGQLLLYDPNQNSVIECKLKSEFMFHDIFSYVGSLLTMVHAVAYQNT</sequence>
<dbReference type="NCBIfam" id="TIGR01640">
    <property type="entry name" value="F_box_assoc_1"/>
    <property type="match status" value="1"/>
</dbReference>
<reference evidence="3 4" key="1">
    <citation type="submission" date="2020-10" db="EMBL/GenBank/DDBJ databases">
        <title>The Coptis chinensis genome and diversification of protoberbering-type alkaloids.</title>
        <authorList>
            <person name="Wang B."/>
            <person name="Shu S."/>
            <person name="Song C."/>
            <person name="Liu Y."/>
        </authorList>
    </citation>
    <scope>NUCLEOTIDE SEQUENCE [LARGE SCALE GENOMIC DNA]</scope>
    <source>
        <strain evidence="3">HL-2020</strain>
        <tissue evidence="3">Leaf</tissue>
    </source>
</reference>
<dbReference type="AlphaFoldDB" id="A0A835IHU8"/>
<dbReference type="PANTHER" id="PTHR31672:SF10">
    <property type="entry name" value="F-BOX DOMAIN-CONTAINING PROTEIN"/>
    <property type="match status" value="1"/>
</dbReference>
<protein>
    <recommendedName>
        <fullName evidence="2">F-box associated beta-propeller type 1 domain-containing protein</fullName>
    </recommendedName>
</protein>
<evidence type="ECO:0000313" key="4">
    <source>
        <dbReference type="Proteomes" id="UP000631114"/>
    </source>
</evidence>
<dbReference type="InterPro" id="IPR006527">
    <property type="entry name" value="F-box-assoc_dom_typ1"/>
</dbReference>
<dbReference type="Pfam" id="PF07734">
    <property type="entry name" value="FBA_1"/>
    <property type="match status" value="1"/>
</dbReference>
<comment type="caution">
    <text evidence="3">The sequence shown here is derived from an EMBL/GenBank/DDBJ whole genome shotgun (WGS) entry which is preliminary data.</text>
</comment>
<dbReference type="Proteomes" id="UP000631114">
    <property type="component" value="Unassembled WGS sequence"/>
</dbReference>
<accession>A0A835IHU8</accession>
<feature type="domain" description="F-box associated beta-propeller type 1" evidence="2">
    <location>
        <begin position="157"/>
        <end position="346"/>
    </location>
</feature>